<sequence length="198" mass="22465">MARGTAGVTKKRKPVNGMTKQVVIAQKKKDGETDKSSKGDTGCNWENIFDVKKDDKAYNNVVRLFYANLHDFDKVGHTLKSVVKGKEIKVFPNFISKMLKVPKPVITENSIVFPYKSKEEVLSMETVIETICGVDIEWADENNKIYQKNLRLLYRMLNIIVACNIDPKGHTTEFGYDRAQLLYAIGKGGCIDLPHYIF</sequence>
<gene>
    <name evidence="2" type="ORF">ILEXP_LOCUS34418</name>
</gene>
<evidence type="ECO:0000259" key="1">
    <source>
        <dbReference type="Pfam" id="PF20167"/>
    </source>
</evidence>
<keyword evidence="3" id="KW-1185">Reference proteome</keyword>
<evidence type="ECO:0000313" key="2">
    <source>
        <dbReference type="EMBL" id="CAK9165258.1"/>
    </source>
</evidence>
<accession>A0ABC8T7G2</accession>
<dbReference type="AlphaFoldDB" id="A0ABC8T7G2"/>
<dbReference type="Pfam" id="PF20167">
    <property type="entry name" value="Transposase_32"/>
    <property type="match status" value="1"/>
</dbReference>
<name>A0ABC8T7G2_9AQUA</name>
<dbReference type="InterPro" id="IPR046796">
    <property type="entry name" value="Transposase_32_dom"/>
</dbReference>
<dbReference type="Proteomes" id="UP001642360">
    <property type="component" value="Unassembled WGS sequence"/>
</dbReference>
<reference evidence="2 3" key="1">
    <citation type="submission" date="2024-02" db="EMBL/GenBank/DDBJ databases">
        <authorList>
            <person name="Vignale AGUSTIN F."/>
            <person name="Sosa J E."/>
            <person name="Modenutti C."/>
        </authorList>
    </citation>
    <scope>NUCLEOTIDE SEQUENCE [LARGE SCALE GENOMIC DNA]</scope>
</reference>
<organism evidence="2 3">
    <name type="scientific">Ilex paraguariensis</name>
    <name type="common">yerba mate</name>
    <dbReference type="NCBI Taxonomy" id="185542"/>
    <lineage>
        <taxon>Eukaryota</taxon>
        <taxon>Viridiplantae</taxon>
        <taxon>Streptophyta</taxon>
        <taxon>Embryophyta</taxon>
        <taxon>Tracheophyta</taxon>
        <taxon>Spermatophyta</taxon>
        <taxon>Magnoliopsida</taxon>
        <taxon>eudicotyledons</taxon>
        <taxon>Gunneridae</taxon>
        <taxon>Pentapetalae</taxon>
        <taxon>asterids</taxon>
        <taxon>campanulids</taxon>
        <taxon>Aquifoliales</taxon>
        <taxon>Aquifoliaceae</taxon>
        <taxon>Ilex</taxon>
    </lineage>
</organism>
<feature type="domain" description="Putative plant transposon protein" evidence="1">
    <location>
        <begin position="44"/>
        <end position="197"/>
    </location>
</feature>
<comment type="caution">
    <text evidence="2">The sequence shown here is derived from an EMBL/GenBank/DDBJ whole genome shotgun (WGS) entry which is preliminary data.</text>
</comment>
<proteinExistence type="predicted"/>
<evidence type="ECO:0000313" key="3">
    <source>
        <dbReference type="Proteomes" id="UP001642360"/>
    </source>
</evidence>
<protein>
    <recommendedName>
        <fullName evidence="1">Putative plant transposon protein domain-containing protein</fullName>
    </recommendedName>
</protein>
<dbReference type="EMBL" id="CAUOFW020004359">
    <property type="protein sequence ID" value="CAK9165258.1"/>
    <property type="molecule type" value="Genomic_DNA"/>
</dbReference>